<evidence type="ECO:0000313" key="4">
    <source>
        <dbReference type="Proteomes" id="UP000199026"/>
    </source>
</evidence>
<gene>
    <name evidence="3" type="ORF">SAMN05444486_10169</name>
</gene>
<organism evidence="3 4">
    <name type="scientific">Lentibacter algarum</name>
    <dbReference type="NCBI Taxonomy" id="576131"/>
    <lineage>
        <taxon>Bacteria</taxon>
        <taxon>Pseudomonadati</taxon>
        <taxon>Pseudomonadota</taxon>
        <taxon>Alphaproteobacteria</taxon>
        <taxon>Rhodobacterales</taxon>
        <taxon>Roseobacteraceae</taxon>
        <taxon>Lentibacter</taxon>
    </lineage>
</organism>
<dbReference type="GO" id="GO:0005509">
    <property type="term" value="F:calcium ion binding"/>
    <property type="evidence" value="ECO:0007669"/>
    <property type="project" value="InterPro"/>
</dbReference>
<evidence type="ECO:0000313" key="3">
    <source>
        <dbReference type="EMBL" id="SDY07448.1"/>
    </source>
</evidence>
<dbReference type="AlphaFoldDB" id="A0A1H3GXT5"/>
<dbReference type="Proteomes" id="UP000199026">
    <property type="component" value="Unassembled WGS sequence"/>
</dbReference>
<evidence type="ECO:0000256" key="1">
    <source>
        <dbReference type="ARBA" id="ARBA00004613"/>
    </source>
</evidence>
<comment type="subcellular location">
    <subcellularLocation>
        <location evidence="1">Secreted</location>
    </subcellularLocation>
</comment>
<dbReference type="PROSITE" id="PS00330">
    <property type="entry name" value="HEMOLYSIN_CALCIUM"/>
    <property type="match status" value="2"/>
</dbReference>
<dbReference type="PANTHER" id="PTHR38340:SF1">
    <property type="entry name" value="S-LAYER PROTEIN"/>
    <property type="match status" value="1"/>
</dbReference>
<protein>
    <recommendedName>
        <fullName evidence="5">Hemolysin-type calcium-binding repeat-containing protein</fullName>
    </recommendedName>
</protein>
<reference evidence="3 4" key="1">
    <citation type="submission" date="2016-10" db="EMBL/GenBank/DDBJ databases">
        <authorList>
            <person name="de Groot N.N."/>
        </authorList>
    </citation>
    <scope>NUCLEOTIDE SEQUENCE [LARGE SCALE GENOMIC DNA]</scope>
    <source>
        <strain evidence="3 4">DSM 24677</strain>
    </source>
</reference>
<dbReference type="STRING" id="576131.SAMN05444486_10169"/>
<dbReference type="EMBL" id="FNPR01000001">
    <property type="protein sequence ID" value="SDY07448.1"/>
    <property type="molecule type" value="Genomic_DNA"/>
</dbReference>
<dbReference type="GO" id="GO:0005576">
    <property type="term" value="C:extracellular region"/>
    <property type="evidence" value="ECO:0007669"/>
    <property type="project" value="UniProtKB-SubCell"/>
</dbReference>
<dbReference type="Pfam" id="PF00353">
    <property type="entry name" value="HemolysinCabind"/>
    <property type="match status" value="2"/>
</dbReference>
<keyword evidence="2" id="KW-0964">Secreted</keyword>
<proteinExistence type="predicted"/>
<sequence length="181" mass="18905">MLHGSADDDLLLGEDGDDALHGGLDDDTLVGGAGEDTLFGGWGDDLLDGREDGVAEQDFLNGGGGEDNLVAGSEDIVTTGMGADNVIIGDWIMPGEEAQVYDFDPMEDRLIIVFDDQANASEPEITIARDGLDPDVSHILMNGEMIAAVHSALSMSINDLMIMTQSDAALFFGIGETATAA</sequence>
<dbReference type="InterPro" id="IPR050557">
    <property type="entry name" value="RTX_toxin/Mannuronan_C5-epim"/>
</dbReference>
<dbReference type="InterPro" id="IPR018511">
    <property type="entry name" value="Hemolysin-typ_Ca-bd_CS"/>
</dbReference>
<evidence type="ECO:0008006" key="5">
    <source>
        <dbReference type="Google" id="ProtNLM"/>
    </source>
</evidence>
<keyword evidence="4" id="KW-1185">Reference proteome</keyword>
<dbReference type="PANTHER" id="PTHR38340">
    <property type="entry name" value="S-LAYER PROTEIN"/>
    <property type="match status" value="1"/>
</dbReference>
<dbReference type="InterPro" id="IPR001343">
    <property type="entry name" value="Hemolysn_Ca-bd"/>
</dbReference>
<accession>A0A1H3GXT5</accession>
<dbReference type="InterPro" id="IPR011049">
    <property type="entry name" value="Serralysin-like_metalloprot_C"/>
</dbReference>
<dbReference type="SUPFAM" id="SSF51120">
    <property type="entry name" value="beta-Roll"/>
    <property type="match status" value="1"/>
</dbReference>
<dbReference type="PRINTS" id="PR00313">
    <property type="entry name" value="CABNDNGRPT"/>
</dbReference>
<dbReference type="Gene3D" id="2.150.10.10">
    <property type="entry name" value="Serralysin-like metalloprotease, C-terminal"/>
    <property type="match status" value="1"/>
</dbReference>
<evidence type="ECO:0000256" key="2">
    <source>
        <dbReference type="ARBA" id="ARBA00022525"/>
    </source>
</evidence>
<name>A0A1H3GXT5_9RHOB</name>